<proteinExistence type="predicted"/>
<keyword evidence="3" id="KW-1185">Reference proteome</keyword>
<sequence length="166" mass="18803">MFQVGDKIFYPMHGAGIIEALEEKEFLGEKHLYFVLHMLLKELDIMVPVERMSALGIRSIVDGQTLEKAFSVFHEGEPNLSVNAGQRYKLNTEKLKSGDIFECAEVIRDLLKISRNKVLGTSDKMMLDNAMMNWVSEIALVRDLKSDEATELLKRMVSEEAVKVAP</sequence>
<dbReference type="InterPro" id="IPR003711">
    <property type="entry name" value="CarD-like/TRCF_RID"/>
</dbReference>
<dbReference type="AlphaFoldDB" id="A0A1I3WH58"/>
<evidence type="ECO:0000313" key="3">
    <source>
        <dbReference type="Proteomes" id="UP000198915"/>
    </source>
</evidence>
<dbReference type="GO" id="GO:0009303">
    <property type="term" value="P:rRNA transcription"/>
    <property type="evidence" value="ECO:0007669"/>
    <property type="project" value="TreeGrafter"/>
</dbReference>
<feature type="domain" description="CarD-like/TRCF RNAP-interacting" evidence="1">
    <location>
        <begin position="1"/>
        <end position="111"/>
    </location>
</feature>
<dbReference type="SUPFAM" id="SSF141259">
    <property type="entry name" value="CarD-like"/>
    <property type="match status" value="1"/>
</dbReference>
<dbReference type="InterPro" id="IPR052531">
    <property type="entry name" value="CarD-like_regulator"/>
</dbReference>
<gene>
    <name evidence="2" type="ORF">SAMN05518846_108123</name>
</gene>
<dbReference type="Gene3D" id="2.40.10.170">
    <property type="match status" value="1"/>
</dbReference>
<dbReference type="InterPro" id="IPR048792">
    <property type="entry name" value="CarD_C"/>
</dbReference>
<evidence type="ECO:0000259" key="1">
    <source>
        <dbReference type="SMART" id="SM01058"/>
    </source>
</evidence>
<organism evidence="2 3">
    <name type="scientific">Brevibacillus centrosporus</name>
    <dbReference type="NCBI Taxonomy" id="54910"/>
    <lineage>
        <taxon>Bacteria</taxon>
        <taxon>Bacillati</taxon>
        <taxon>Bacillota</taxon>
        <taxon>Bacilli</taxon>
        <taxon>Bacillales</taxon>
        <taxon>Paenibacillaceae</taxon>
        <taxon>Brevibacillus</taxon>
    </lineage>
</organism>
<dbReference type="Pfam" id="PF02559">
    <property type="entry name" value="CarD_TRCF_RID"/>
    <property type="match status" value="1"/>
</dbReference>
<dbReference type="InterPro" id="IPR042215">
    <property type="entry name" value="CarD-like_C"/>
</dbReference>
<dbReference type="Gene3D" id="1.20.58.1290">
    <property type="entry name" value="CarD-like, C-terminal domain"/>
    <property type="match status" value="1"/>
</dbReference>
<dbReference type="PANTHER" id="PTHR38447:SF1">
    <property type="entry name" value="RNA POLYMERASE-BINDING TRANSCRIPTION FACTOR CARD"/>
    <property type="match status" value="1"/>
</dbReference>
<evidence type="ECO:0000313" key="2">
    <source>
        <dbReference type="EMBL" id="SFK06845.1"/>
    </source>
</evidence>
<dbReference type="PANTHER" id="PTHR38447">
    <property type="entry name" value="TRANSCRIPTION FACTOR YDEB-RELATED"/>
    <property type="match status" value="1"/>
</dbReference>
<reference evidence="3" key="1">
    <citation type="submission" date="2016-10" db="EMBL/GenBank/DDBJ databases">
        <authorList>
            <person name="Varghese N."/>
            <person name="Submissions S."/>
        </authorList>
    </citation>
    <scope>NUCLEOTIDE SEQUENCE [LARGE SCALE GENOMIC DNA]</scope>
    <source>
        <strain evidence="3">OK042</strain>
    </source>
</reference>
<dbReference type="SMART" id="SM01058">
    <property type="entry name" value="CarD_TRCF"/>
    <property type="match status" value="1"/>
</dbReference>
<name>A0A1I3WH58_9BACL</name>
<dbReference type="RefSeq" id="WP_092269251.1">
    <property type="nucleotide sequence ID" value="NZ_BJOE01000013.1"/>
</dbReference>
<dbReference type="Pfam" id="PF21095">
    <property type="entry name" value="CarD_C"/>
    <property type="match status" value="1"/>
</dbReference>
<dbReference type="EMBL" id="FORT01000008">
    <property type="protein sequence ID" value="SFK06845.1"/>
    <property type="molecule type" value="Genomic_DNA"/>
</dbReference>
<protein>
    <submittedName>
        <fullName evidence="2">Transcriptional regulator, CarD family</fullName>
    </submittedName>
</protein>
<accession>A0A1I3WH58</accession>
<dbReference type="Proteomes" id="UP000198915">
    <property type="component" value="Unassembled WGS sequence"/>
</dbReference>
<dbReference type="STRING" id="1884381.SAMN05518846_108123"/>
<dbReference type="InterPro" id="IPR036101">
    <property type="entry name" value="CarD-like/TRCF_RID_sf"/>
</dbReference>